<name>A0A4Y2A3P0_ARAVE</name>
<accession>A0A4Y2A3P0</accession>
<sequence length="92" mass="10789">MVLHASGNPCRYHEEEDSETFSILEAFSLDAQLCTPFVALSWIRIYEVPQRQKDRLLASRAYQFHSFLLFDFDRVCLNFLFAAPVRERSQSL</sequence>
<protein>
    <submittedName>
        <fullName evidence="1">Uncharacterized protein</fullName>
    </submittedName>
</protein>
<dbReference type="Proteomes" id="UP000499080">
    <property type="component" value="Unassembled WGS sequence"/>
</dbReference>
<reference evidence="1 2" key="1">
    <citation type="journal article" date="2019" name="Sci. Rep.">
        <title>Orb-weaving spider Araneus ventricosus genome elucidates the spidroin gene catalogue.</title>
        <authorList>
            <person name="Kono N."/>
            <person name="Nakamura H."/>
            <person name="Ohtoshi R."/>
            <person name="Moran D.A.P."/>
            <person name="Shinohara A."/>
            <person name="Yoshida Y."/>
            <person name="Fujiwara M."/>
            <person name="Mori M."/>
            <person name="Tomita M."/>
            <person name="Arakawa K."/>
        </authorList>
    </citation>
    <scope>NUCLEOTIDE SEQUENCE [LARGE SCALE GENOMIC DNA]</scope>
</reference>
<proteinExistence type="predicted"/>
<keyword evidence="2" id="KW-1185">Reference proteome</keyword>
<organism evidence="1 2">
    <name type="scientific">Araneus ventricosus</name>
    <name type="common">Orbweaver spider</name>
    <name type="synonym">Epeira ventricosa</name>
    <dbReference type="NCBI Taxonomy" id="182803"/>
    <lineage>
        <taxon>Eukaryota</taxon>
        <taxon>Metazoa</taxon>
        <taxon>Ecdysozoa</taxon>
        <taxon>Arthropoda</taxon>
        <taxon>Chelicerata</taxon>
        <taxon>Arachnida</taxon>
        <taxon>Araneae</taxon>
        <taxon>Araneomorphae</taxon>
        <taxon>Entelegynae</taxon>
        <taxon>Araneoidea</taxon>
        <taxon>Araneidae</taxon>
        <taxon>Araneus</taxon>
    </lineage>
</organism>
<dbReference type="EMBL" id="BGPR01000005">
    <property type="protein sequence ID" value="GBL74388.1"/>
    <property type="molecule type" value="Genomic_DNA"/>
</dbReference>
<dbReference type="AlphaFoldDB" id="A0A4Y2A3P0"/>
<comment type="caution">
    <text evidence="1">The sequence shown here is derived from an EMBL/GenBank/DDBJ whole genome shotgun (WGS) entry which is preliminary data.</text>
</comment>
<evidence type="ECO:0000313" key="1">
    <source>
        <dbReference type="EMBL" id="GBL74388.1"/>
    </source>
</evidence>
<evidence type="ECO:0000313" key="2">
    <source>
        <dbReference type="Proteomes" id="UP000499080"/>
    </source>
</evidence>
<gene>
    <name evidence="1" type="ORF">AVEN_235355_1</name>
</gene>